<comment type="function">
    <text evidence="6">Has immunoglobulin-binding and hemagglutination properties, and can bind to mannose. Essential for virulence. May be involved in LPS biosynthesis or polysaccharide transport.</text>
</comment>
<feature type="signal peptide" evidence="8">
    <location>
        <begin position="1"/>
        <end position="21"/>
    </location>
</feature>
<evidence type="ECO:0000256" key="8">
    <source>
        <dbReference type="SAM" id="SignalP"/>
    </source>
</evidence>
<dbReference type="EMBL" id="FOFG01000012">
    <property type="protein sequence ID" value="SER17665.1"/>
    <property type="molecule type" value="Genomic_DNA"/>
</dbReference>
<comment type="subcellular location">
    <subcellularLocation>
        <location evidence="1">Membrane</location>
        <topology evidence="1">Single-pass membrane protein</topology>
    </subcellularLocation>
</comment>
<organism evidence="9 10">
    <name type="scientific">Faunimonas pinastri</name>
    <dbReference type="NCBI Taxonomy" id="1855383"/>
    <lineage>
        <taxon>Bacteria</taxon>
        <taxon>Pseudomonadati</taxon>
        <taxon>Pseudomonadota</taxon>
        <taxon>Alphaproteobacteria</taxon>
        <taxon>Hyphomicrobiales</taxon>
        <taxon>Afifellaceae</taxon>
        <taxon>Faunimonas</taxon>
    </lineage>
</organism>
<evidence type="ECO:0000313" key="9">
    <source>
        <dbReference type="EMBL" id="SER17665.1"/>
    </source>
</evidence>
<evidence type="ECO:0000313" key="10">
    <source>
        <dbReference type="Proteomes" id="UP000199647"/>
    </source>
</evidence>
<evidence type="ECO:0000256" key="1">
    <source>
        <dbReference type="ARBA" id="ARBA00004167"/>
    </source>
</evidence>
<dbReference type="Pfam" id="PF07886">
    <property type="entry name" value="BA14K"/>
    <property type="match status" value="1"/>
</dbReference>
<dbReference type="GO" id="GO:0030246">
    <property type="term" value="F:carbohydrate binding"/>
    <property type="evidence" value="ECO:0007669"/>
    <property type="project" value="UniProtKB-KW"/>
</dbReference>
<feature type="region of interest" description="Disordered" evidence="7">
    <location>
        <begin position="47"/>
        <end position="66"/>
    </location>
</feature>
<evidence type="ECO:0000256" key="3">
    <source>
        <dbReference type="ARBA" id="ARBA00020552"/>
    </source>
</evidence>
<protein>
    <recommendedName>
        <fullName evidence="3">Lectin-like protein BA14k</fullName>
    </recommendedName>
</protein>
<dbReference type="InterPro" id="IPR012413">
    <property type="entry name" value="BA14K"/>
</dbReference>
<accession>A0A1H9M2E6</accession>
<evidence type="ECO:0000256" key="4">
    <source>
        <dbReference type="ARBA" id="ARBA00022475"/>
    </source>
</evidence>
<evidence type="ECO:0000256" key="5">
    <source>
        <dbReference type="ARBA" id="ARBA00022734"/>
    </source>
</evidence>
<dbReference type="GO" id="GO:0016020">
    <property type="term" value="C:membrane"/>
    <property type="evidence" value="ECO:0007669"/>
    <property type="project" value="UniProtKB-SubCell"/>
</dbReference>
<dbReference type="Proteomes" id="UP000199647">
    <property type="component" value="Unassembled WGS sequence"/>
</dbReference>
<dbReference type="STRING" id="1855383.SAMN05216548_112103"/>
<name>A0A1H9M2E6_9HYPH</name>
<keyword evidence="10" id="KW-1185">Reference proteome</keyword>
<comment type="similarity">
    <text evidence="2">Belongs to the BA14k family.</text>
</comment>
<dbReference type="AlphaFoldDB" id="A0A1H9M2E6"/>
<sequence>MRKTMTAGLAAAMALTATAFAPAYAGMASMGGDAGVSAPVQQVQYYGNDWRGGPPPPPRGHWDRDDDWRRHHRHHGDAGAAVAAGAVGLAAGAIIAGQANRDRGTDVSGYVSYCSQRYRSFDPNSGTYLGSDGLRHRCVAP</sequence>
<reference evidence="9 10" key="1">
    <citation type="submission" date="2016-10" db="EMBL/GenBank/DDBJ databases">
        <authorList>
            <person name="de Groot N.N."/>
        </authorList>
    </citation>
    <scope>NUCLEOTIDE SEQUENCE [LARGE SCALE GENOMIC DNA]</scope>
    <source>
        <strain evidence="9 10">A52C2</strain>
    </source>
</reference>
<evidence type="ECO:0000256" key="7">
    <source>
        <dbReference type="SAM" id="MobiDB-lite"/>
    </source>
</evidence>
<dbReference type="RefSeq" id="WP_238858366.1">
    <property type="nucleotide sequence ID" value="NZ_FOFG01000012.1"/>
</dbReference>
<keyword evidence="8" id="KW-0732">Signal</keyword>
<proteinExistence type="inferred from homology"/>
<evidence type="ECO:0000256" key="6">
    <source>
        <dbReference type="ARBA" id="ARBA00025321"/>
    </source>
</evidence>
<keyword evidence="4" id="KW-0472">Membrane</keyword>
<keyword evidence="5" id="KW-0430">Lectin</keyword>
<evidence type="ECO:0000256" key="2">
    <source>
        <dbReference type="ARBA" id="ARBA00010270"/>
    </source>
</evidence>
<gene>
    <name evidence="9" type="ORF">SAMN05216548_112103</name>
</gene>
<feature type="chain" id="PRO_5011509020" description="Lectin-like protein BA14k" evidence="8">
    <location>
        <begin position="22"/>
        <end position="141"/>
    </location>
</feature>
<keyword evidence="4" id="KW-1003">Cell membrane</keyword>